<reference evidence="2" key="1">
    <citation type="journal article" date="2023" name="Front. Plant Sci.">
        <title>Chromosomal-level genome assembly of Melastoma candidum provides insights into trichome evolution.</title>
        <authorList>
            <person name="Zhong Y."/>
            <person name="Wu W."/>
            <person name="Sun C."/>
            <person name="Zou P."/>
            <person name="Liu Y."/>
            <person name="Dai S."/>
            <person name="Zhou R."/>
        </authorList>
    </citation>
    <scope>NUCLEOTIDE SEQUENCE [LARGE SCALE GENOMIC DNA]</scope>
</reference>
<evidence type="ECO:0000313" key="1">
    <source>
        <dbReference type="EMBL" id="KAI4366137.1"/>
    </source>
</evidence>
<gene>
    <name evidence="1" type="ORF">MLD38_022055</name>
</gene>
<protein>
    <submittedName>
        <fullName evidence="1">Uncharacterized protein</fullName>
    </submittedName>
</protein>
<dbReference type="EMBL" id="CM042885">
    <property type="protein sequence ID" value="KAI4366137.1"/>
    <property type="molecule type" value="Genomic_DNA"/>
</dbReference>
<keyword evidence="2" id="KW-1185">Reference proteome</keyword>
<evidence type="ECO:0000313" key="2">
    <source>
        <dbReference type="Proteomes" id="UP001057402"/>
    </source>
</evidence>
<proteinExistence type="predicted"/>
<dbReference type="Proteomes" id="UP001057402">
    <property type="component" value="Chromosome 6"/>
</dbReference>
<sequence length="241" mass="24903">MAKSDLQAAGIGLLCLAFLVGQSGAFEFTVGGSNNGWSVPSDPNVNVLNQWAERNRFRITDSIVFAYAPGDDSVLYVNQDDYKSCNTTSPIAKYVDGHTVFKFNHSGPFYFISGNKDKCLKNEKLVVIVLADRSQKGVAPSPPPSESTEASPPAPSPSVEPSPAPSGTEGTSPPSPSPSAEQTPSPSPSETSGSNPTTAPAPAEAEAPSSKEPSPNNAGAVMESLASSLGALIASSFFLAP</sequence>
<accession>A0ACB9QH79</accession>
<name>A0ACB9QH79_9MYRT</name>
<comment type="caution">
    <text evidence="1">The sequence shown here is derived from an EMBL/GenBank/DDBJ whole genome shotgun (WGS) entry which is preliminary data.</text>
</comment>
<organism evidence="1 2">
    <name type="scientific">Melastoma candidum</name>
    <dbReference type="NCBI Taxonomy" id="119954"/>
    <lineage>
        <taxon>Eukaryota</taxon>
        <taxon>Viridiplantae</taxon>
        <taxon>Streptophyta</taxon>
        <taxon>Embryophyta</taxon>
        <taxon>Tracheophyta</taxon>
        <taxon>Spermatophyta</taxon>
        <taxon>Magnoliopsida</taxon>
        <taxon>eudicotyledons</taxon>
        <taxon>Gunneridae</taxon>
        <taxon>Pentapetalae</taxon>
        <taxon>rosids</taxon>
        <taxon>malvids</taxon>
        <taxon>Myrtales</taxon>
        <taxon>Melastomataceae</taxon>
        <taxon>Melastomatoideae</taxon>
        <taxon>Melastomateae</taxon>
        <taxon>Melastoma</taxon>
    </lineage>
</organism>